<name>D3VEY8_XENNA</name>
<dbReference type="KEGG" id="xne:XNC1_4423"/>
<reference evidence="2 3" key="1">
    <citation type="journal article" date="2011" name="PLoS ONE">
        <title>The entomopathogenic bacterial endosymbionts xenorhabdus and photorhabdus: convergent lifestyles from divergent genomes.</title>
        <authorList>
            <person name="Chaston J.M."/>
            <person name="Suen G."/>
            <person name="Tucker S.L."/>
            <person name="Andersen A.W."/>
            <person name="Bhasin A."/>
            <person name="Bode E."/>
            <person name="Bode H.B."/>
            <person name="Brachmann A.O."/>
            <person name="Cowles C.E."/>
            <person name="Cowles K.N."/>
            <person name="Darby C."/>
            <person name="de Leon L."/>
            <person name="Drace K."/>
            <person name="Du Z."/>
            <person name="Givaudan A."/>
            <person name="Herbert Tran E.E."/>
            <person name="Jewell K.A."/>
            <person name="Knack J.J."/>
            <person name="Krasomil-Osterfeld K.C."/>
            <person name="Kukor R."/>
            <person name="Lanois A."/>
            <person name="Latreille P."/>
            <person name="Leimgruber N.K."/>
            <person name="Lipke C.M."/>
            <person name="Liu R."/>
            <person name="Lu X."/>
            <person name="Martens E.C."/>
            <person name="Marri P.R."/>
            <person name="Medigue C."/>
            <person name="Menard M.L."/>
            <person name="Miller N.M."/>
            <person name="Morales-Soto N."/>
            <person name="Norton S."/>
            <person name="Ogier J.C."/>
            <person name="Orchard S.S."/>
            <person name="Park D."/>
            <person name="Park Y."/>
            <person name="Qurollo B.A."/>
            <person name="Sugar D.R."/>
            <person name="Richards G.R."/>
            <person name="Rouy Z."/>
            <person name="Slominski B."/>
            <person name="Slominski K."/>
            <person name="Snyder H."/>
            <person name="Tjaden B.C."/>
            <person name="van der Hoeven R."/>
            <person name="Welch R.D."/>
            <person name="Wheeler C."/>
            <person name="Xiang B."/>
            <person name="Barbazuk B."/>
            <person name="Gaudriault S."/>
            <person name="Goodner B."/>
            <person name="Slater S.C."/>
            <person name="Forst S."/>
            <person name="Goldman B.S."/>
            <person name="Goodrich-Blair H."/>
        </authorList>
    </citation>
    <scope>NUCLEOTIDE SEQUENCE [LARGE SCALE GENOMIC DNA]</scope>
    <source>
        <strain evidence="3">ATCC 19061 / DSM 3370 / CCUG 14189 / LMG 1036 / NCIMB 9965 / AN6</strain>
    </source>
</reference>
<keyword evidence="1" id="KW-1133">Transmembrane helix</keyword>
<dbReference type="STRING" id="406817.XNC1_4423"/>
<dbReference type="HOGENOM" id="CLU_111166_0_0_6"/>
<feature type="transmembrane region" description="Helical" evidence="1">
    <location>
        <begin position="55"/>
        <end position="77"/>
    </location>
</feature>
<evidence type="ECO:0000256" key="1">
    <source>
        <dbReference type="SAM" id="Phobius"/>
    </source>
</evidence>
<keyword evidence="1" id="KW-0812">Transmembrane</keyword>
<gene>
    <name evidence="2" type="ordered locus">XNC1_4423</name>
</gene>
<organism evidence="2 3">
    <name type="scientific">Xenorhabdus nematophila (strain ATCC 19061 / DSM 3370 / CCUG 14189 / LMG 1036 / NCIMB 9965 / AN6)</name>
    <dbReference type="NCBI Taxonomy" id="406817"/>
    <lineage>
        <taxon>Bacteria</taxon>
        <taxon>Pseudomonadati</taxon>
        <taxon>Pseudomonadota</taxon>
        <taxon>Gammaproteobacteria</taxon>
        <taxon>Enterobacterales</taxon>
        <taxon>Morganellaceae</taxon>
        <taxon>Xenorhabdus</taxon>
    </lineage>
</organism>
<evidence type="ECO:0000313" key="3">
    <source>
        <dbReference type="Proteomes" id="UP000008075"/>
    </source>
</evidence>
<dbReference type="GeneID" id="24902614"/>
<dbReference type="Proteomes" id="UP000008075">
    <property type="component" value="Chromosome"/>
</dbReference>
<feature type="transmembrane region" description="Helical" evidence="1">
    <location>
        <begin position="148"/>
        <end position="165"/>
    </location>
</feature>
<dbReference type="EMBL" id="FN667742">
    <property type="protein sequence ID" value="CBJ92445.1"/>
    <property type="molecule type" value="Genomic_DNA"/>
</dbReference>
<feature type="transmembrane region" description="Helical" evidence="1">
    <location>
        <begin position="125"/>
        <end position="142"/>
    </location>
</feature>
<proteinExistence type="predicted"/>
<accession>D3VEY8</accession>
<protein>
    <submittedName>
        <fullName evidence="2">Uncharacterized protein</fullName>
    </submittedName>
</protein>
<keyword evidence="3" id="KW-1185">Reference proteome</keyword>
<dbReference type="AlphaFoldDB" id="D3VEY8"/>
<sequence>MNIKYFVLNTGFKKLLDKTNDLEVKIKNNDPALEHITLDELSYKKYVYYSGRVQIVFVIFFITIVYMAFFSGAALSIPKLLVNNPSYEMKSISFVLSLIISGVISFAHLWLTLSGYYYGPVIQKYVNSVVFFSSLVIALLTGVSSPDFIYFFFIVLCCLLIKLILNGQYYSGFIWARMCIRVNNIIFKNEINKLKGFNKKQLREYSRIINLEKRKKIRDKKRASQAVEK</sequence>
<evidence type="ECO:0000313" key="2">
    <source>
        <dbReference type="EMBL" id="CBJ92445.1"/>
    </source>
</evidence>
<dbReference type="RefSeq" id="WP_013185654.1">
    <property type="nucleotide sequence ID" value="NC_014228.1"/>
</dbReference>
<feature type="transmembrane region" description="Helical" evidence="1">
    <location>
        <begin position="92"/>
        <end position="113"/>
    </location>
</feature>
<keyword evidence="1" id="KW-0472">Membrane</keyword>